<evidence type="ECO:0000256" key="1">
    <source>
        <dbReference type="SAM" id="MobiDB-lite"/>
    </source>
</evidence>
<comment type="caution">
    <text evidence="2">The sequence shown here is derived from an EMBL/GenBank/DDBJ whole genome shotgun (WGS) entry which is preliminary data.</text>
</comment>
<evidence type="ECO:0000313" key="3">
    <source>
        <dbReference type="Proteomes" id="UP001172673"/>
    </source>
</evidence>
<evidence type="ECO:0000313" key="2">
    <source>
        <dbReference type="EMBL" id="KAJ9608756.1"/>
    </source>
</evidence>
<dbReference type="PANTHER" id="PTHR37540:SF5">
    <property type="entry name" value="TRANSCRIPTION FACTOR DOMAIN-CONTAINING PROTEIN"/>
    <property type="match status" value="1"/>
</dbReference>
<feature type="region of interest" description="Disordered" evidence="1">
    <location>
        <begin position="1"/>
        <end position="47"/>
    </location>
</feature>
<gene>
    <name evidence="2" type="ORF">H2200_006527</name>
</gene>
<dbReference type="AlphaFoldDB" id="A0AA39CI06"/>
<protein>
    <recommendedName>
        <fullName evidence="4">Transcription factor domain-containing protein</fullName>
    </recommendedName>
</protein>
<name>A0AA39CI06_9EURO</name>
<proteinExistence type="predicted"/>
<feature type="compositionally biased region" description="Polar residues" evidence="1">
    <location>
        <begin position="1"/>
        <end position="12"/>
    </location>
</feature>
<organism evidence="2 3">
    <name type="scientific">Cladophialophora chaetospira</name>
    <dbReference type="NCBI Taxonomy" id="386627"/>
    <lineage>
        <taxon>Eukaryota</taxon>
        <taxon>Fungi</taxon>
        <taxon>Dikarya</taxon>
        <taxon>Ascomycota</taxon>
        <taxon>Pezizomycotina</taxon>
        <taxon>Eurotiomycetes</taxon>
        <taxon>Chaetothyriomycetidae</taxon>
        <taxon>Chaetothyriales</taxon>
        <taxon>Herpotrichiellaceae</taxon>
        <taxon>Cladophialophora</taxon>
    </lineage>
</organism>
<accession>A0AA39CI06</accession>
<keyword evidence="3" id="KW-1185">Reference proteome</keyword>
<reference evidence="2" key="1">
    <citation type="submission" date="2022-10" db="EMBL/GenBank/DDBJ databases">
        <title>Culturing micro-colonial fungi from biological soil crusts in the Mojave desert and describing Neophaeococcomyces mojavensis, and introducing the new genera and species Taxawa tesnikishii.</title>
        <authorList>
            <person name="Kurbessoian T."/>
            <person name="Stajich J.E."/>
        </authorList>
    </citation>
    <scope>NUCLEOTIDE SEQUENCE</scope>
    <source>
        <strain evidence="2">TK_41</strain>
    </source>
</reference>
<dbReference type="Proteomes" id="UP001172673">
    <property type="component" value="Unassembled WGS sequence"/>
</dbReference>
<feature type="region of interest" description="Disordered" evidence="1">
    <location>
        <begin position="64"/>
        <end position="96"/>
    </location>
</feature>
<feature type="compositionally biased region" description="Basic and acidic residues" evidence="1">
    <location>
        <begin position="30"/>
        <end position="47"/>
    </location>
</feature>
<dbReference type="EMBL" id="JAPDRK010000009">
    <property type="protein sequence ID" value="KAJ9608756.1"/>
    <property type="molecule type" value="Genomic_DNA"/>
</dbReference>
<dbReference type="PANTHER" id="PTHR37540">
    <property type="entry name" value="TRANSCRIPTION FACTOR (ACR-2), PUTATIVE-RELATED-RELATED"/>
    <property type="match status" value="1"/>
</dbReference>
<sequence>MLRSKAQATSALSMDDDDVTVDVSSNDPFRQVDHRPQIRNSEIEQRKVVQRDLNSRYEQRRRLLHGRENLQRGPHATARNRPGQPTSDPPTDDYANRQLQPFVREPGGRFDSFNTLPSGTDGSDFVAKLVLYAHHQVYSHFFVGETKETSVLPYTNYALHYDHAYWGAAWFTCTSRRWLAGRSIEHTPQELSFYSRSLESLRQALNDPSLATHESTISTILHLSFPPYLPDIDRSIPRPRQSNFKTWNLLHLATGLNVAEEHMLGLSTIVKLLGGVHNIQSAQIRRSVCFQGIHFSGRHLKAPLFPFASLHPVEHLVRQSRLVRPRQLFEPAPDKTSRSRGTGFHEISFPKVPEEIQQPCVVWTYLADMTTILEDYASGGSLHSHSSLILDQMQFTQHSLLSLPPAADLKRENQDRSGEGNTATLSISQVQLEVYEITRWACICYANLVTYPTDYSTFPRLRLVRLLLRQLKTAYDTNIVNQFSIQEVRLLFWAAVIGAVMAIGFESERATFVVLVGRSASDAQVKSWIEAKQVMESFLWHSQTSDPDALKLWIEVQKLGGQGLAGSRLPERRATTEDPLG</sequence>
<evidence type="ECO:0008006" key="4">
    <source>
        <dbReference type="Google" id="ProtNLM"/>
    </source>
</evidence>